<dbReference type="AlphaFoldDB" id="S5XKB0"/>
<dbReference type="KEGG" id="pami:JCM7686_0520"/>
<dbReference type="Pfam" id="PF00278">
    <property type="entry name" value="Orn_DAP_Arg_deC"/>
    <property type="match status" value="1"/>
</dbReference>
<dbReference type="PROSITE" id="PS00879">
    <property type="entry name" value="ODR_DC_2_2"/>
    <property type="match status" value="1"/>
</dbReference>
<dbReference type="PROSITE" id="PS00878">
    <property type="entry name" value="ODR_DC_2_1"/>
    <property type="match status" value="1"/>
</dbReference>
<dbReference type="Gene3D" id="2.40.37.10">
    <property type="entry name" value="Lyase, Ornithine Decarboxylase, Chain A, domain 1"/>
    <property type="match status" value="1"/>
</dbReference>
<evidence type="ECO:0000256" key="6">
    <source>
        <dbReference type="NCBIfam" id="TIGR01048"/>
    </source>
</evidence>
<feature type="binding site" evidence="5">
    <location>
        <begin position="317"/>
        <end position="320"/>
    </location>
    <ligand>
        <name>pyridoxal 5'-phosphate</name>
        <dbReference type="ChEBI" id="CHEBI:597326"/>
    </ligand>
</feature>
<protein>
    <recommendedName>
        <fullName evidence="5 6">Diaminopimelate decarboxylase</fullName>
        <shortName evidence="5">DAP decarboxylase</shortName>
        <shortName evidence="5">DAPDC</shortName>
        <ecNumber evidence="5 6">4.1.1.20</ecNumber>
    </recommendedName>
</protein>
<dbReference type="Proteomes" id="UP000015480">
    <property type="component" value="Chromosome"/>
</dbReference>
<feature type="binding site" evidence="5">
    <location>
        <position position="417"/>
    </location>
    <ligand>
        <name>pyridoxal 5'-phosphate</name>
        <dbReference type="ChEBI" id="CHEBI:597326"/>
    </ligand>
</feature>
<accession>S5XKB0</accession>
<dbReference type="GO" id="GO:0030170">
    <property type="term" value="F:pyridoxal phosphate binding"/>
    <property type="evidence" value="ECO:0007669"/>
    <property type="project" value="UniProtKB-UniRule"/>
</dbReference>
<keyword evidence="3 5" id="KW-0663">Pyridoxal phosphate</keyword>
<comment type="cofactor">
    <cofactor evidence="1 5 7 8">
        <name>pyridoxal 5'-phosphate</name>
        <dbReference type="ChEBI" id="CHEBI:597326"/>
    </cofactor>
</comment>
<dbReference type="CDD" id="cd06828">
    <property type="entry name" value="PLPDE_III_DapDC"/>
    <property type="match status" value="1"/>
</dbReference>
<dbReference type="PATRIC" id="fig|1367847.3.peg.467"/>
<dbReference type="InterPro" id="IPR022657">
    <property type="entry name" value="De-COase2_CS"/>
</dbReference>
<keyword evidence="5 8" id="KW-0457">Lysine biosynthesis</keyword>
<keyword evidence="5" id="KW-0028">Amino-acid biosynthesis</keyword>
<evidence type="ECO:0000313" key="11">
    <source>
        <dbReference type="EMBL" id="AGT07629.1"/>
    </source>
</evidence>
<comment type="pathway">
    <text evidence="5 8">Amino-acid biosynthesis; L-lysine biosynthesis via DAP pathway; L-lysine from DL-2,6-diaminopimelate: step 1/1.</text>
</comment>
<evidence type="ECO:0000256" key="2">
    <source>
        <dbReference type="ARBA" id="ARBA00022793"/>
    </source>
</evidence>
<evidence type="ECO:0000256" key="7">
    <source>
        <dbReference type="PIRSR" id="PIRSR600183-50"/>
    </source>
</evidence>
<dbReference type="PANTHER" id="PTHR43727">
    <property type="entry name" value="DIAMINOPIMELATE DECARBOXYLASE"/>
    <property type="match status" value="1"/>
</dbReference>
<dbReference type="FunFam" id="3.20.20.10:FF:000003">
    <property type="entry name" value="Diaminopimelate decarboxylase"/>
    <property type="match status" value="1"/>
</dbReference>
<dbReference type="HAMAP" id="MF_02120">
    <property type="entry name" value="LysA"/>
    <property type="match status" value="1"/>
</dbReference>
<gene>
    <name evidence="5" type="primary">lysA</name>
    <name evidence="11" type="ORF">JCM7686_0520</name>
</gene>
<feature type="active site" description="Proton donor" evidence="7">
    <location>
        <position position="388"/>
    </location>
</feature>
<dbReference type="Pfam" id="PF02784">
    <property type="entry name" value="Orn_Arg_deC_N"/>
    <property type="match status" value="1"/>
</dbReference>
<organism evidence="11 12">
    <name type="scientific">Paracoccus aminophilus JCM 7686</name>
    <dbReference type="NCBI Taxonomy" id="1367847"/>
    <lineage>
        <taxon>Bacteria</taxon>
        <taxon>Pseudomonadati</taxon>
        <taxon>Pseudomonadota</taxon>
        <taxon>Alphaproteobacteria</taxon>
        <taxon>Rhodobacterales</taxon>
        <taxon>Paracoccaceae</taxon>
        <taxon>Paracoccus</taxon>
    </lineage>
</organism>
<dbReference type="SUPFAM" id="SSF51419">
    <property type="entry name" value="PLP-binding barrel"/>
    <property type="match status" value="1"/>
</dbReference>
<feature type="binding site" evidence="5">
    <location>
        <position position="356"/>
    </location>
    <ligand>
        <name>substrate</name>
    </ligand>
</feature>
<evidence type="ECO:0000256" key="1">
    <source>
        <dbReference type="ARBA" id="ARBA00001933"/>
    </source>
</evidence>
<dbReference type="InterPro" id="IPR029066">
    <property type="entry name" value="PLP-binding_barrel"/>
</dbReference>
<dbReference type="PRINTS" id="PR01179">
    <property type="entry name" value="ODADCRBXLASE"/>
</dbReference>
<dbReference type="InterPro" id="IPR022644">
    <property type="entry name" value="De-COase2_N"/>
</dbReference>
<dbReference type="GO" id="GO:0009089">
    <property type="term" value="P:lysine biosynthetic process via diaminopimelate"/>
    <property type="evidence" value="ECO:0007669"/>
    <property type="project" value="UniProtKB-UniRule"/>
</dbReference>
<feature type="binding site" evidence="5">
    <location>
        <position position="360"/>
    </location>
    <ligand>
        <name>substrate</name>
    </ligand>
</feature>
<proteinExistence type="inferred from homology"/>
<dbReference type="NCBIfam" id="TIGR01048">
    <property type="entry name" value="lysA"/>
    <property type="match status" value="1"/>
</dbReference>
<dbReference type="GO" id="GO:0008836">
    <property type="term" value="F:diaminopimelate decarboxylase activity"/>
    <property type="evidence" value="ECO:0007669"/>
    <property type="project" value="UniProtKB-UniRule"/>
</dbReference>
<comment type="function">
    <text evidence="5">Specifically catalyzes the decarboxylation of meso-diaminopimelate (meso-DAP) to L-lysine.</text>
</comment>
<comment type="subunit">
    <text evidence="5">Homodimer.</text>
</comment>
<dbReference type="EC" id="4.1.1.20" evidence="5 6"/>
<evidence type="ECO:0000259" key="10">
    <source>
        <dbReference type="Pfam" id="PF02784"/>
    </source>
</evidence>
<dbReference type="InterPro" id="IPR000183">
    <property type="entry name" value="Orn/DAP/Arg_de-COase"/>
</dbReference>
<dbReference type="SUPFAM" id="SSF50621">
    <property type="entry name" value="Alanine racemase C-terminal domain-like"/>
    <property type="match status" value="1"/>
</dbReference>
<comment type="catalytic activity">
    <reaction evidence="5 8">
        <text>meso-2,6-diaminopimelate + H(+) = L-lysine + CO2</text>
        <dbReference type="Rhea" id="RHEA:15101"/>
        <dbReference type="ChEBI" id="CHEBI:15378"/>
        <dbReference type="ChEBI" id="CHEBI:16526"/>
        <dbReference type="ChEBI" id="CHEBI:32551"/>
        <dbReference type="ChEBI" id="CHEBI:57791"/>
        <dbReference type="EC" id="4.1.1.20"/>
    </reaction>
</comment>
<sequence>MVPDRNHDTAQLDRFAHLSGDGVGHWLRASALSFPPLSQDRLMDHFNYKDGVLCAEDVPLAQIAEAVGTPVYVYSTATLTRHFQQFQKALDWTDHLVCFAVKSNSNIAVLKVLGDLGAGMDVVSGGEYARAKAAGVPGERIVFSGVGKTEDEMRLALEGGIRQFNVESEPELLLLSEVATSLGVTAPIALRVNPDVDAHTHEKIATGKSDNKFGIPIAKSRAVYALAASLPGIEVVGVDMHIGSQLTELEPFRQAYAKMAELVTALREDGHDIRRLDMGGGLGIPYRRDNNAPPLPVEYGKVVREAVGHLGCEIEIEPGRNISGNAGILLSSVIYLKEGEGRDFLILDAAMNDLMRPAMYGAHHDIVPVIEPELAAEVAPFDVVGPVCESGDTFEKGMQLNRFAAGDLVAFRSAGAYGAVMASEYNTRPLVPEVLVSGDQFAVIRARPSIEEIIARDAIPGWMTAKS</sequence>
<feature type="domain" description="Orn/DAP/Arg decarboxylase 2 N-terminal" evidence="10">
    <location>
        <begin position="77"/>
        <end position="323"/>
    </location>
</feature>
<dbReference type="InterPro" id="IPR022643">
    <property type="entry name" value="De-COase2_C"/>
</dbReference>
<dbReference type="STRING" id="1367847.JCM7686_0520"/>
<dbReference type="UniPathway" id="UPA00034">
    <property type="reaction ID" value="UER00027"/>
</dbReference>
<dbReference type="PANTHER" id="PTHR43727:SF2">
    <property type="entry name" value="GROUP IV DECARBOXYLASE"/>
    <property type="match status" value="1"/>
</dbReference>
<dbReference type="InterPro" id="IPR002986">
    <property type="entry name" value="DAP_deCOOHase_LysA"/>
</dbReference>
<evidence type="ECO:0000256" key="4">
    <source>
        <dbReference type="ARBA" id="ARBA00023239"/>
    </source>
</evidence>
<keyword evidence="4 5" id="KW-0456">Lyase</keyword>
<feature type="binding site" evidence="5">
    <location>
        <position position="417"/>
    </location>
    <ligand>
        <name>substrate</name>
    </ligand>
</feature>
<feature type="modified residue" description="N6-(pyridoxal phosphate)lysine" evidence="5 7">
    <location>
        <position position="102"/>
    </location>
</feature>
<dbReference type="PRINTS" id="PR01181">
    <property type="entry name" value="DAPDCRBXLASE"/>
</dbReference>
<feature type="domain" description="Orn/DAP/Arg decarboxylase 2 C-terminal" evidence="9">
    <location>
        <begin position="72"/>
        <end position="415"/>
    </location>
</feature>
<feature type="binding site" evidence="5">
    <location>
        <position position="320"/>
    </location>
    <ligand>
        <name>substrate</name>
    </ligand>
</feature>
<keyword evidence="2 5" id="KW-0210">Decarboxylase</keyword>
<name>S5XKB0_PARAH</name>
<dbReference type="eggNOG" id="COG0019">
    <property type="taxonomic scope" value="Bacteria"/>
</dbReference>
<dbReference type="EMBL" id="CP006650">
    <property type="protein sequence ID" value="AGT07629.1"/>
    <property type="molecule type" value="Genomic_DNA"/>
</dbReference>
<dbReference type="HOGENOM" id="CLU_026444_0_0_5"/>
<comment type="similarity">
    <text evidence="5">Belongs to the Orn/Lys/Arg decarboxylase class-II family. LysA subfamily.</text>
</comment>
<dbReference type="InterPro" id="IPR022653">
    <property type="entry name" value="De-COase2_pyr-phos_BS"/>
</dbReference>
<reference evidence="11 12" key="1">
    <citation type="journal article" date="2014" name="BMC Genomics">
        <title>Architecture and functions of a multipartite genome of the methylotrophic bacterium Paracoccus aminophilus JCM 7686, containing primary and secondary chromids.</title>
        <authorList>
            <person name="Dziewit L."/>
            <person name="Czarnecki J."/>
            <person name="Wibberg D."/>
            <person name="Radlinska M."/>
            <person name="Mrozek P."/>
            <person name="Szymczak M."/>
            <person name="Schluter A."/>
            <person name="Puhler A."/>
            <person name="Bartosik D."/>
        </authorList>
    </citation>
    <scope>NUCLEOTIDE SEQUENCE [LARGE SCALE GENOMIC DNA]</scope>
    <source>
        <strain evidence="11">JCM 7686</strain>
    </source>
</reference>
<evidence type="ECO:0000256" key="5">
    <source>
        <dbReference type="HAMAP-Rule" id="MF_02120"/>
    </source>
</evidence>
<keyword evidence="12" id="KW-1185">Reference proteome</keyword>
<evidence type="ECO:0000259" key="9">
    <source>
        <dbReference type="Pfam" id="PF00278"/>
    </source>
</evidence>
<dbReference type="InterPro" id="IPR009006">
    <property type="entry name" value="Ala_racemase/Decarboxylase_C"/>
</dbReference>
<evidence type="ECO:0000313" key="12">
    <source>
        <dbReference type="Proteomes" id="UP000015480"/>
    </source>
</evidence>
<evidence type="ECO:0000256" key="8">
    <source>
        <dbReference type="RuleBase" id="RU003738"/>
    </source>
</evidence>
<feature type="binding site" evidence="5">
    <location>
        <position position="389"/>
    </location>
    <ligand>
        <name>substrate</name>
    </ligand>
</feature>
<feature type="binding site" evidence="5">
    <location>
        <position position="281"/>
    </location>
    <ligand>
        <name>pyridoxal 5'-phosphate</name>
        <dbReference type="ChEBI" id="CHEBI:597326"/>
    </ligand>
</feature>
<dbReference type="Gene3D" id="3.20.20.10">
    <property type="entry name" value="Alanine racemase"/>
    <property type="match status" value="1"/>
</dbReference>
<evidence type="ECO:0000256" key="3">
    <source>
        <dbReference type="ARBA" id="ARBA00022898"/>
    </source>
</evidence>